<accession>A0A1X7TS92</accession>
<reference evidence="1" key="1">
    <citation type="submission" date="2017-05" db="UniProtKB">
        <authorList>
            <consortium name="EnsemblMetazoa"/>
        </authorList>
    </citation>
    <scope>IDENTIFICATION</scope>
</reference>
<name>A0A1X7TS92_AMPQE</name>
<protein>
    <recommendedName>
        <fullName evidence="2">DDE Tnp4 domain-containing protein</fullName>
    </recommendedName>
</protein>
<evidence type="ECO:0000313" key="1">
    <source>
        <dbReference type="EnsemblMetazoa" id="Aqu2.1.17825_001"/>
    </source>
</evidence>
<sequence length="71" mass="8273">TNQVWKAIARRYEQLLSFNNSIGTLDGKHIKLKPPHNSGTDYYKYKLFSLLFVAIVDKDYRFIYNDIGCNG</sequence>
<dbReference type="InParanoid" id="A0A1X7TS92"/>
<proteinExistence type="predicted"/>
<dbReference type="AlphaFoldDB" id="A0A1X7TS92"/>
<dbReference type="STRING" id="400682.A0A1X7TS92"/>
<dbReference type="EnsemblMetazoa" id="Aqu2.1.17825_001">
    <property type="protein sequence ID" value="Aqu2.1.17825_001"/>
    <property type="gene ID" value="Aqu2.1.17825"/>
</dbReference>
<organism evidence="1">
    <name type="scientific">Amphimedon queenslandica</name>
    <name type="common">Sponge</name>
    <dbReference type="NCBI Taxonomy" id="400682"/>
    <lineage>
        <taxon>Eukaryota</taxon>
        <taxon>Metazoa</taxon>
        <taxon>Porifera</taxon>
        <taxon>Demospongiae</taxon>
        <taxon>Heteroscleromorpha</taxon>
        <taxon>Haplosclerida</taxon>
        <taxon>Niphatidae</taxon>
        <taxon>Amphimedon</taxon>
    </lineage>
</organism>
<evidence type="ECO:0008006" key="2">
    <source>
        <dbReference type="Google" id="ProtNLM"/>
    </source>
</evidence>